<sequence length="188" mass="21052">MNIACLGWGSLIWDPRSLPIQRQWFEDGPFVPVEFTRQSSDGRITLVVEPTAAPVRVLWALMLPTELQAAKEALRDREGITGNDWRSRIGSWERSEVTPQLVAGLSDWAQAHGLDAAVWTALGPKFNGNDTSPTVDQVVQYLRTLTGATRDNAERYVRCAPRQIDTAYRRRIEAECGWSHRECGSSAV</sequence>
<dbReference type="AlphaFoldDB" id="A0A0S4LNX8"/>
<dbReference type="RefSeq" id="WP_090899430.1">
    <property type="nucleotide sequence ID" value="NZ_CZPZ01000024.1"/>
</dbReference>
<protein>
    <submittedName>
        <fullName evidence="1">Uncharacterized protein</fullName>
    </submittedName>
</protein>
<gene>
    <name evidence="1" type="ORF">COMA2_300001</name>
</gene>
<dbReference type="OrthoDB" id="262743at2"/>
<evidence type="ECO:0000313" key="2">
    <source>
        <dbReference type="Proteomes" id="UP000198736"/>
    </source>
</evidence>
<dbReference type="EMBL" id="CZPZ01000024">
    <property type="protein sequence ID" value="CUS37643.1"/>
    <property type="molecule type" value="Genomic_DNA"/>
</dbReference>
<name>A0A0S4LNX8_9BACT</name>
<reference evidence="2" key="1">
    <citation type="submission" date="2015-10" db="EMBL/GenBank/DDBJ databases">
        <authorList>
            <person name="Luecker S."/>
            <person name="Luecker S."/>
        </authorList>
    </citation>
    <scope>NUCLEOTIDE SEQUENCE [LARGE SCALE GENOMIC DNA]</scope>
</reference>
<evidence type="ECO:0000313" key="1">
    <source>
        <dbReference type="EMBL" id="CUS37643.1"/>
    </source>
</evidence>
<accession>A0A0S4LNX8</accession>
<dbReference type="Proteomes" id="UP000198736">
    <property type="component" value="Unassembled WGS sequence"/>
</dbReference>
<keyword evidence="2" id="KW-1185">Reference proteome</keyword>
<organism evidence="1 2">
    <name type="scientific">Candidatus Nitrospira nitrificans</name>
    <dbReference type="NCBI Taxonomy" id="1742973"/>
    <lineage>
        <taxon>Bacteria</taxon>
        <taxon>Pseudomonadati</taxon>
        <taxon>Nitrospirota</taxon>
        <taxon>Nitrospiria</taxon>
        <taxon>Nitrospirales</taxon>
        <taxon>Nitrospiraceae</taxon>
        <taxon>Nitrospira</taxon>
    </lineage>
</organism>
<proteinExistence type="predicted"/>